<dbReference type="GO" id="GO:0004407">
    <property type="term" value="F:histone deacetylase activity"/>
    <property type="evidence" value="ECO:0007669"/>
    <property type="project" value="TreeGrafter"/>
</dbReference>
<organism evidence="3 4">
    <name type="scientific">Cercophora scortea</name>
    <dbReference type="NCBI Taxonomy" id="314031"/>
    <lineage>
        <taxon>Eukaryota</taxon>
        <taxon>Fungi</taxon>
        <taxon>Dikarya</taxon>
        <taxon>Ascomycota</taxon>
        <taxon>Pezizomycotina</taxon>
        <taxon>Sordariomycetes</taxon>
        <taxon>Sordariomycetidae</taxon>
        <taxon>Sordariales</taxon>
        <taxon>Lasiosphaeriaceae</taxon>
        <taxon>Cercophora</taxon>
    </lineage>
</organism>
<feature type="compositionally biased region" description="Polar residues" evidence="1">
    <location>
        <begin position="1107"/>
        <end position="1130"/>
    </location>
</feature>
<dbReference type="GO" id="GO:0010468">
    <property type="term" value="P:regulation of gene expression"/>
    <property type="evidence" value="ECO:0007669"/>
    <property type="project" value="UniProtKB-ARBA"/>
</dbReference>
<dbReference type="FunFam" id="3.40.800.20:FF:000011">
    <property type="entry name" value="Histone deacetylase HOS3"/>
    <property type="match status" value="1"/>
</dbReference>
<feature type="domain" description="Histone deacetylase" evidence="2">
    <location>
        <begin position="273"/>
        <end position="602"/>
    </location>
</feature>
<accession>A0AAE0M9P6</accession>
<dbReference type="PANTHER" id="PTHR47558:SF1">
    <property type="entry name" value="HISTONE DEACETYLASE HOS3"/>
    <property type="match status" value="1"/>
</dbReference>
<gene>
    <name evidence="3" type="ORF">B0T19DRAFT_359734</name>
</gene>
<name>A0AAE0M9P6_9PEZI</name>
<evidence type="ECO:0000259" key="2">
    <source>
        <dbReference type="Pfam" id="PF00850"/>
    </source>
</evidence>
<dbReference type="EMBL" id="JAUEPO010000004">
    <property type="protein sequence ID" value="KAK3324601.1"/>
    <property type="molecule type" value="Genomic_DNA"/>
</dbReference>
<feature type="compositionally biased region" description="Polar residues" evidence="1">
    <location>
        <begin position="68"/>
        <end position="86"/>
    </location>
</feature>
<dbReference type="AlphaFoldDB" id="A0AAE0M9P6"/>
<dbReference type="PRINTS" id="PR01270">
    <property type="entry name" value="HDASUPER"/>
</dbReference>
<feature type="region of interest" description="Disordered" evidence="1">
    <location>
        <begin position="681"/>
        <end position="722"/>
    </location>
</feature>
<feature type="compositionally biased region" description="Polar residues" evidence="1">
    <location>
        <begin position="117"/>
        <end position="126"/>
    </location>
</feature>
<dbReference type="SUPFAM" id="SSF52768">
    <property type="entry name" value="Arginase/deacetylase"/>
    <property type="match status" value="1"/>
</dbReference>
<dbReference type="InterPro" id="IPR053244">
    <property type="entry name" value="HDAC_HD_type_1"/>
</dbReference>
<feature type="region of interest" description="Disordered" evidence="1">
    <location>
        <begin position="305"/>
        <end position="325"/>
    </location>
</feature>
<feature type="compositionally biased region" description="Polar residues" evidence="1">
    <location>
        <begin position="869"/>
        <end position="890"/>
    </location>
</feature>
<dbReference type="Gene3D" id="3.40.800.20">
    <property type="entry name" value="Histone deacetylase domain"/>
    <property type="match status" value="1"/>
</dbReference>
<feature type="region of interest" description="Disordered" evidence="1">
    <location>
        <begin position="40"/>
        <end position="153"/>
    </location>
</feature>
<feature type="compositionally biased region" description="Polar residues" evidence="1">
    <location>
        <begin position="1004"/>
        <end position="1016"/>
    </location>
</feature>
<protein>
    <recommendedName>
        <fullName evidence="2">Histone deacetylase domain-containing protein</fullName>
    </recommendedName>
</protein>
<feature type="compositionally biased region" description="Low complexity" evidence="1">
    <location>
        <begin position="95"/>
        <end position="111"/>
    </location>
</feature>
<feature type="compositionally biased region" description="Polar residues" evidence="1">
    <location>
        <begin position="681"/>
        <end position="692"/>
    </location>
</feature>
<feature type="compositionally biased region" description="Low complexity" evidence="1">
    <location>
        <begin position="911"/>
        <end position="931"/>
    </location>
</feature>
<dbReference type="GO" id="GO:0005634">
    <property type="term" value="C:nucleus"/>
    <property type="evidence" value="ECO:0007669"/>
    <property type="project" value="TreeGrafter"/>
</dbReference>
<dbReference type="Pfam" id="PF00850">
    <property type="entry name" value="Hist_deacetyl"/>
    <property type="match status" value="1"/>
</dbReference>
<evidence type="ECO:0000256" key="1">
    <source>
        <dbReference type="SAM" id="MobiDB-lite"/>
    </source>
</evidence>
<feature type="compositionally biased region" description="Low complexity" evidence="1">
    <location>
        <begin position="54"/>
        <end position="67"/>
    </location>
</feature>
<feature type="compositionally biased region" description="Basic and acidic residues" evidence="1">
    <location>
        <begin position="962"/>
        <end position="980"/>
    </location>
</feature>
<sequence>MGHDKDGSPADNELAHSLTHLSISASDLSPTVITAAAAAAPTPRKPAIERPPAINTSTNTSIDSNSNGRKTSITVPSTPRPGSSMRSPLLGPIASTIGSRTPSRSRSGTPTLLRKASMNSLYSTNGGAPLSRRASSANVLSPGAAARSPMQGMSPEMAERPVATPESVASAHFKAELEVHHGANPNLSPETIVIIHDACYGHRFSRPRTSRAALNTIVERPERIKASVLGVSAAYVRLGERHQDGAHPIQPHLHPSSLPSVPFRIHKSSRRLSLTSQTVTNVHGTKWMEELKAMCESAEAKLATNGKELQRSATDRGPNGEPPKKLHEGDLYLCADSLEALEGALGGVCDAVDAVFRPQGPRRAFVAIRPPGHHCSASFPSGFCWVNNVHVGIMHGVLSHGLTHAAIIDFDLHHGDGSQSIAWEHNTRSNASAKNAALWKKTSIGYFSLHDINSYPCEMGDEEKVKNASLCIENAHGQNMWNVHLQPWKTEDDFWALYESRYSVLLEKMRSYLSGHAERLRASGLNSRAAIFLSAGFDASEWESAGMQRHNVNVPTDFYARLTRDVVRIAAEEGTSVEGRVISVLEGGYSDRALCSGIFSHICGLAGDGPATKEQDVGGLGYEMGQKMGKVRGRKDSTASERGARRYETSWWSAAELEQLENDIATPTVVPIKPRYVVPPTYSSPTQASSAKALTPRVVRRTESGLSPGRKASPLPRYPTPPPPDVPWTVAAHELSKLLIPSGRQTDSCTPDDLNAEATRIRRDRQSALTQSVPPAPGTVPAAPSERAPTRMALRERKAKALPVDDEAEEERKTRRKTVAGSSVILTEKGKQKQSGRRLSAASAVVSDGAEPAAPAPLPAPIRTAVRPDTSQSIRPESSVSVRAPNSNPITVKKTRGPAKKEPAPRRAPKKAPGTAAGGSSMTAKTTKTTAPSPPSTSKTDDDMDNLTSNMKNIKITLVTKAQREARERERERNMKELIAKPEAGQVAPLGENKPMLQPDMNHTLPSSPPHTATPVSTPPAELADKPSGPVAAHQQQYLPEHPASPSTPALSSFVDVAQKVPLPFSSPPAMSPTRDKQAATSTTRSSSPDMFVQYQPEGPTPASAPGNLNHNKQHQPLQWLPPNTSSTPASAMRRADLPVFTATSAIPFALSPAAKKAQGVGEREIPETPQK</sequence>
<dbReference type="InterPro" id="IPR037138">
    <property type="entry name" value="His_deacetylse_dom_sf"/>
</dbReference>
<evidence type="ECO:0000313" key="4">
    <source>
        <dbReference type="Proteomes" id="UP001286456"/>
    </source>
</evidence>
<reference evidence="3" key="2">
    <citation type="submission" date="2023-06" db="EMBL/GenBank/DDBJ databases">
        <authorList>
            <consortium name="Lawrence Berkeley National Laboratory"/>
            <person name="Haridas S."/>
            <person name="Hensen N."/>
            <person name="Bonometti L."/>
            <person name="Westerberg I."/>
            <person name="Brannstrom I.O."/>
            <person name="Guillou S."/>
            <person name="Cros-Aarteil S."/>
            <person name="Calhoun S."/>
            <person name="Kuo A."/>
            <person name="Mondo S."/>
            <person name="Pangilinan J."/>
            <person name="Riley R."/>
            <person name="Labutti K."/>
            <person name="Andreopoulos B."/>
            <person name="Lipzen A."/>
            <person name="Chen C."/>
            <person name="Yanf M."/>
            <person name="Daum C."/>
            <person name="Ng V."/>
            <person name="Clum A."/>
            <person name="Steindorff A."/>
            <person name="Ohm R."/>
            <person name="Martin F."/>
            <person name="Silar P."/>
            <person name="Natvig D."/>
            <person name="Lalanne C."/>
            <person name="Gautier V."/>
            <person name="Ament-Velasquez S.L."/>
            <person name="Kruys A."/>
            <person name="Hutchinson M.I."/>
            <person name="Powell A.J."/>
            <person name="Barry K."/>
            <person name="Miller A.N."/>
            <person name="Grigoriev I.V."/>
            <person name="Debuchy R."/>
            <person name="Gladieux P."/>
            <person name="Thoren M.H."/>
            <person name="Johannesson H."/>
        </authorList>
    </citation>
    <scope>NUCLEOTIDE SEQUENCE</scope>
    <source>
        <strain evidence="3">SMH4131-1</strain>
    </source>
</reference>
<dbReference type="PANTHER" id="PTHR47558">
    <property type="entry name" value="HISTONE DEACETYLASE HOS3"/>
    <property type="match status" value="1"/>
</dbReference>
<dbReference type="CDD" id="cd09998">
    <property type="entry name" value="HDAC_Hos3"/>
    <property type="match status" value="1"/>
</dbReference>
<proteinExistence type="predicted"/>
<comment type="caution">
    <text evidence="3">The sequence shown here is derived from an EMBL/GenBank/DDBJ whole genome shotgun (WGS) entry which is preliminary data.</text>
</comment>
<dbReference type="Proteomes" id="UP001286456">
    <property type="component" value="Unassembled WGS sequence"/>
</dbReference>
<feature type="region of interest" description="Disordered" evidence="1">
    <location>
        <begin position="765"/>
        <end position="1132"/>
    </location>
</feature>
<dbReference type="InterPro" id="IPR023801">
    <property type="entry name" value="His_deacetylse_dom"/>
</dbReference>
<dbReference type="InterPro" id="IPR023696">
    <property type="entry name" value="Ureohydrolase_dom_sf"/>
</dbReference>
<feature type="compositionally biased region" description="Polar residues" evidence="1">
    <location>
        <begin position="1079"/>
        <end position="1089"/>
    </location>
</feature>
<dbReference type="InterPro" id="IPR000286">
    <property type="entry name" value="HDACs"/>
</dbReference>
<evidence type="ECO:0000313" key="3">
    <source>
        <dbReference type="EMBL" id="KAK3324601.1"/>
    </source>
</evidence>
<reference evidence="3" key="1">
    <citation type="journal article" date="2023" name="Mol. Phylogenet. Evol.">
        <title>Genome-scale phylogeny and comparative genomics of the fungal order Sordariales.</title>
        <authorList>
            <person name="Hensen N."/>
            <person name="Bonometti L."/>
            <person name="Westerberg I."/>
            <person name="Brannstrom I.O."/>
            <person name="Guillou S."/>
            <person name="Cros-Aarteil S."/>
            <person name="Calhoun S."/>
            <person name="Haridas S."/>
            <person name="Kuo A."/>
            <person name="Mondo S."/>
            <person name="Pangilinan J."/>
            <person name="Riley R."/>
            <person name="LaButti K."/>
            <person name="Andreopoulos B."/>
            <person name="Lipzen A."/>
            <person name="Chen C."/>
            <person name="Yan M."/>
            <person name="Daum C."/>
            <person name="Ng V."/>
            <person name="Clum A."/>
            <person name="Steindorff A."/>
            <person name="Ohm R.A."/>
            <person name="Martin F."/>
            <person name="Silar P."/>
            <person name="Natvig D.O."/>
            <person name="Lalanne C."/>
            <person name="Gautier V."/>
            <person name="Ament-Velasquez S.L."/>
            <person name="Kruys A."/>
            <person name="Hutchinson M.I."/>
            <person name="Powell A.J."/>
            <person name="Barry K."/>
            <person name="Miller A.N."/>
            <person name="Grigoriev I.V."/>
            <person name="Debuchy R."/>
            <person name="Gladieux P."/>
            <person name="Hiltunen Thoren M."/>
            <person name="Johannesson H."/>
        </authorList>
    </citation>
    <scope>NUCLEOTIDE SEQUENCE</scope>
    <source>
        <strain evidence="3">SMH4131-1</strain>
    </source>
</reference>
<keyword evidence="4" id="KW-1185">Reference proteome</keyword>